<keyword evidence="3" id="KW-0732">Signal</keyword>
<evidence type="ECO:0000256" key="1">
    <source>
        <dbReference type="SAM" id="MobiDB-lite"/>
    </source>
</evidence>
<protein>
    <recommendedName>
        <fullName evidence="6">Integral membrane protein</fullName>
    </recommendedName>
</protein>
<keyword evidence="2" id="KW-1133">Transmembrane helix</keyword>
<dbReference type="AlphaFoldDB" id="A0A9X0C0H9"/>
<gene>
    <name evidence="4" type="ORF">N7539_002239</name>
</gene>
<sequence length="277" mass="28706">MFLTITRAHGLGLLLVALYASATAAANILPAAASASFPECGLSCTPLTQAQASCESGAQATWVSCFCQSALLPTLKTSGSLCTSCTAPADQALLSTWYNAYCNSNGQNTGNTSPSTDTASTTAAVASPTASSSNSISNHASTSEVQPSWWSTHYKWVIMLIVLAIGFGAIAAVGAYLKRRHDAKRANLYHTGGPMDSSSGVLEGNPYSPSNSETVTTVKPAWAAPAGHDTSQSLASSSRTEITTTRGGSTLPPGSRTRLPKPSQPNGNIEIHQRPLR</sequence>
<proteinExistence type="predicted"/>
<dbReference type="Proteomes" id="UP001148312">
    <property type="component" value="Unassembled WGS sequence"/>
</dbReference>
<evidence type="ECO:0000313" key="4">
    <source>
        <dbReference type="EMBL" id="KAJ5493493.1"/>
    </source>
</evidence>
<evidence type="ECO:0000256" key="2">
    <source>
        <dbReference type="SAM" id="Phobius"/>
    </source>
</evidence>
<evidence type="ECO:0000313" key="5">
    <source>
        <dbReference type="Proteomes" id="UP001148312"/>
    </source>
</evidence>
<feature type="compositionally biased region" description="Polar residues" evidence="1">
    <location>
        <begin position="229"/>
        <end position="248"/>
    </location>
</feature>
<feature type="region of interest" description="Disordered" evidence="1">
    <location>
        <begin position="188"/>
        <end position="277"/>
    </location>
</feature>
<dbReference type="EMBL" id="JAPWDQ010000002">
    <property type="protein sequence ID" value="KAJ5493493.1"/>
    <property type="molecule type" value="Genomic_DNA"/>
</dbReference>
<feature type="transmembrane region" description="Helical" evidence="2">
    <location>
        <begin position="156"/>
        <end position="177"/>
    </location>
</feature>
<keyword evidence="5" id="KW-1185">Reference proteome</keyword>
<keyword evidence="2" id="KW-0472">Membrane</keyword>
<feature type="chain" id="PRO_5040850374" description="Integral membrane protein" evidence="3">
    <location>
        <begin position="26"/>
        <end position="277"/>
    </location>
</feature>
<reference evidence="4" key="2">
    <citation type="journal article" date="2023" name="IMA Fungus">
        <title>Comparative genomic study of the Penicillium genus elucidates a diverse pangenome and 15 lateral gene transfer events.</title>
        <authorList>
            <person name="Petersen C."/>
            <person name="Sorensen T."/>
            <person name="Nielsen M.R."/>
            <person name="Sondergaard T.E."/>
            <person name="Sorensen J.L."/>
            <person name="Fitzpatrick D.A."/>
            <person name="Frisvad J.C."/>
            <person name="Nielsen K.L."/>
        </authorList>
    </citation>
    <scope>NUCLEOTIDE SEQUENCE</scope>
    <source>
        <strain evidence="4">IBT 30728</strain>
    </source>
</reference>
<reference evidence="4" key="1">
    <citation type="submission" date="2022-12" db="EMBL/GenBank/DDBJ databases">
        <authorList>
            <person name="Petersen C."/>
        </authorList>
    </citation>
    <scope>NUCLEOTIDE SEQUENCE</scope>
    <source>
        <strain evidence="4">IBT 30728</strain>
    </source>
</reference>
<evidence type="ECO:0008006" key="6">
    <source>
        <dbReference type="Google" id="ProtNLM"/>
    </source>
</evidence>
<organism evidence="4 5">
    <name type="scientific">Penicillium diatomitis</name>
    <dbReference type="NCBI Taxonomy" id="2819901"/>
    <lineage>
        <taxon>Eukaryota</taxon>
        <taxon>Fungi</taxon>
        <taxon>Dikarya</taxon>
        <taxon>Ascomycota</taxon>
        <taxon>Pezizomycotina</taxon>
        <taxon>Eurotiomycetes</taxon>
        <taxon>Eurotiomycetidae</taxon>
        <taxon>Eurotiales</taxon>
        <taxon>Aspergillaceae</taxon>
        <taxon>Penicillium</taxon>
    </lineage>
</organism>
<dbReference type="GeneID" id="81622091"/>
<accession>A0A9X0C0H9</accession>
<evidence type="ECO:0000256" key="3">
    <source>
        <dbReference type="SAM" id="SignalP"/>
    </source>
</evidence>
<comment type="caution">
    <text evidence="4">The sequence shown here is derived from an EMBL/GenBank/DDBJ whole genome shotgun (WGS) entry which is preliminary data.</text>
</comment>
<name>A0A9X0C0H9_9EURO</name>
<feature type="signal peptide" evidence="3">
    <location>
        <begin position="1"/>
        <end position="25"/>
    </location>
</feature>
<feature type="compositionally biased region" description="Polar residues" evidence="1">
    <location>
        <begin position="207"/>
        <end position="217"/>
    </location>
</feature>
<keyword evidence="2" id="KW-0812">Transmembrane</keyword>
<dbReference type="RefSeq" id="XP_056793873.1">
    <property type="nucleotide sequence ID" value="XM_056931842.1"/>
</dbReference>